<protein>
    <recommendedName>
        <fullName evidence="1">Bacteriophage T5 Orf172 DNA-binding domain-containing protein</fullName>
    </recommendedName>
</protein>
<accession>A0AAD7IPM0</accession>
<dbReference type="Pfam" id="PF10544">
    <property type="entry name" value="T5orf172"/>
    <property type="match status" value="1"/>
</dbReference>
<dbReference type="InterPro" id="IPR018306">
    <property type="entry name" value="Phage_T5_Orf172_DNA-bd"/>
</dbReference>
<feature type="domain" description="Bacteriophage T5 Orf172 DNA-binding" evidence="1">
    <location>
        <begin position="43"/>
        <end position="94"/>
    </location>
</feature>
<comment type="caution">
    <text evidence="2">The sequence shown here is derived from an EMBL/GenBank/DDBJ whole genome shotgun (WGS) entry which is preliminary data.</text>
</comment>
<dbReference type="Proteomes" id="UP001215598">
    <property type="component" value="Unassembled WGS sequence"/>
</dbReference>
<name>A0AAD7IPM0_9AGAR</name>
<organism evidence="2 3">
    <name type="scientific">Mycena metata</name>
    <dbReference type="NCBI Taxonomy" id="1033252"/>
    <lineage>
        <taxon>Eukaryota</taxon>
        <taxon>Fungi</taxon>
        <taxon>Dikarya</taxon>
        <taxon>Basidiomycota</taxon>
        <taxon>Agaricomycotina</taxon>
        <taxon>Agaricomycetes</taxon>
        <taxon>Agaricomycetidae</taxon>
        <taxon>Agaricales</taxon>
        <taxon>Marasmiineae</taxon>
        <taxon>Mycenaceae</taxon>
        <taxon>Mycena</taxon>
    </lineage>
</organism>
<evidence type="ECO:0000313" key="3">
    <source>
        <dbReference type="Proteomes" id="UP001215598"/>
    </source>
</evidence>
<sequence>MVLKANAKQDRAKTIIATYTPHTMPLSLAEALAAVISPKDCKGFIYIYFGNYKGRTYAKIGYTTRLEERPGEWARQCFPEQHEWMHVAIEVEYCKKNGYCHKKHIEKFDLQRLGGIDEIVDTVIDYTQSLGWKFAIAE</sequence>
<evidence type="ECO:0000259" key="1">
    <source>
        <dbReference type="Pfam" id="PF10544"/>
    </source>
</evidence>
<dbReference type="EMBL" id="JARKIB010000076">
    <property type="protein sequence ID" value="KAJ7747477.1"/>
    <property type="molecule type" value="Genomic_DNA"/>
</dbReference>
<proteinExistence type="predicted"/>
<gene>
    <name evidence="2" type="ORF">B0H16DRAFT_1461957</name>
</gene>
<reference evidence="2" key="1">
    <citation type="submission" date="2023-03" db="EMBL/GenBank/DDBJ databases">
        <title>Massive genome expansion in bonnet fungi (Mycena s.s.) driven by repeated elements and novel gene families across ecological guilds.</title>
        <authorList>
            <consortium name="Lawrence Berkeley National Laboratory"/>
            <person name="Harder C.B."/>
            <person name="Miyauchi S."/>
            <person name="Viragh M."/>
            <person name="Kuo A."/>
            <person name="Thoen E."/>
            <person name="Andreopoulos B."/>
            <person name="Lu D."/>
            <person name="Skrede I."/>
            <person name="Drula E."/>
            <person name="Henrissat B."/>
            <person name="Morin E."/>
            <person name="Kohler A."/>
            <person name="Barry K."/>
            <person name="LaButti K."/>
            <person name="Morin E."/>
            <person name="Salamov A."/>
            <person name="Lipzen A."/>
            <person name="Mereny Z."/>
            <person name="Hegedus B."/>
            <person name="Baldrian P."/>
            <person name="Stursova M."/>
            <person name="Weitz H."/>
            <person name="Taylor A."/>
            <person name="Grigoriev I.V."/>
            <person name="Nagy L.G."/>
            <person name="Martin F."/>
            <person name="Kauserud H."/>
        </authorList>
    </citation>
    <scope>NUCLEOTIDE SEQUENCE</scope>
    <source>
        <strain evidence="2">CBHHK182m</strain>
    </source>
</reference>
<evidence type="ECO:0000313" key="2">
    <source>
        <dbReference type="EMBL" id="KAJ7747477.1"/>
    </source>
</evidence>
<keyword evidence="3" id="KW-1185">Reference proteome</keyword>
<dbReference type="AlphaFoldDB" id="A0AAD7IPM0"/>